<dbReference type="GO" id="GO:0005737">
    <property type="term" value="C:cytoplasm"/>
    <property type="evidence" value="ECO:0007669"/>
    <property type="project" value="UniProtKB-SubCell"/>
</dbReference>
<feature type="binding site" evidence="7">
    <location>
        <position position="453"/>
    </location>
    <ligand>
        <name>L-aspartate</name>
        <dbReference type="ChEBI" id="CHEBI:29991"/>
    </ligand>
</feature>
<dbReference type="InterPro" id="IPR004365">
    <property type="entry name" value="NA-bd_OB_tRNA"/>
</dbReference>
<dbReference type="SUPFAM" id="SSF55261">
    <property type="entry name" value="GAD domain-like"/>
    <property type="match status" value="1"/>
</dbReference>
<proteinExistence type="inferred from homology"/>
<comment type="similarity">
    <text evidence="1 7">Belongs to the class-II aminoacyl-tRNA synthetase family. Type 1 subfamily.</text>
</comment>
<reference evidence="9 10" key="1">
    <citation type="submission" date="2016-11" db="EMBL/GenBank/DDBJ databases">
        <authorList>
            <person name="Varghese N."/>
            <person name="Submissions S."/>
        </authorList>
    </citation>
    <scope>NUCLEOTIDE SEQUENCE [LARGE SCALE GENOMIC DNA]</scope>
    <source>
        <strain evidence="9 10">DSM 29341</strain>
    </source>
</reference>
<evidence type="ECO:0000313" key="9">
    <source>
        <dbReference type="EMBL" id="SHE47926.1"/>
    </source>
</evidence>
<feature type="binding site" evidence="7">
    <location>
        <position position="486"/>
    </location>
    <ligand>
        <name>ATP</name>
        <dbReference type="ChEBI" id="CHEBI:30616"/>
    </ligand>
</feature>
<dbReference type="InterPro" id="IPR002312">
    <property type="entry name" value="Asp/Asn-tRNA-synth_IIb"/>
</dbReference>
<dbReference type="GO" id="GO:0004815">
    <property type="term" value="F:aspartate-tRNA ligase activity"/>
    <property type="evidence" value="ECO:0007669"/>
    <property type="project" value="UniProtKB-UniRule"/>
</dbReference>
<evidence type="ECO:0000256" key="2">
    <source>
        <dbReference type="ARBA" id="ARBA00022598"/>
    </source>
</evidence>
<keyword evidence="7" id="KW-0963">Cytoplasm</keyword>
<protein>
    <recommendedName>
        <fullName evidence="7">Aspartate--tRNA(Asp/Asn) ligase</fullName>
        <ecNumber evidence="7">6.1.1.23</ecNumber>
    </recommendedName>
    <alternativeName>
        <fullName evidence="7">Aspartyl-tRNA synthetase</fullName>
        <shortName evidence="7">AspRS</shortName>
    </alternativeName>
    <alternativeName>
        <fullName evidence="7">Non-discriminating aspartyl-tRNA synthetase</fullName>
        <shortName evidence="7">ND-AspRS</shortName>
    </alternativeName>
</protein>
<dbReference type="PANTHER" id="PTHR22594:SF5">
    <property type="entry name" value="ASPARTATE--TRNA LIGASE, MITOCHONDRIAL"/>
    <property type="match status" value="1"/>
</dbReference>
<dbReference type="HAMAP" id="MF_00044">
    <property type="entry name" value="Asp_tRNA_synth_type1"/>
    <property type="match status" value="1"/>
</dbReference>
<dbReference type="Pfam" id="PF00152">
    <property type="entry name" value="tRNA-synt_2"/>
    <property type="match status" value="1"/>
</dbReference>
<feature type="binding site" evidence="7">
    <location>
        <position position="493"/>
    </location>
    <ligand>
        <name>L-aspartate</name>
        <dbReference type="ChEBI" id="CHEBI:29991"/>
    </ligand>
</feature>
<dbReference type="PROSITE" id="PS50862">
    <property type="entry name" value="AA_TRNA_LIGASE_II"/>
    <property type="match status" value="1"/>
</dbReference>
<dbReference type="InterPro" id="IPR004524">
    <property type="entry name" value="Asp-tRNA-ligase_1"/>
</dbReference>
<dbReference type="GO" id="GO:0003676">
    <property type="term" value="F:nucleic acid binding"/>
    <property type="evidence" value="ECO:0007669"/>
    <property type="project" value="InterPro"/>
</dbReference>
<keyword evidence="3 7" id="KW-0547">Nucleotide-binding</keyword>
<evidence type="ECO:0000256" key="5">
    <source>
        <dbReference type="ARBA" id="ARBA00022917"/>
    </source>
</evidence>
<dbReference type="CDD" id="cd04317">
    <property type="entry name" value="EcAspRS_like_N"/>
    <property type="match status" value="1"/>
</dbReference>
<dbReference type="EMBL" id="FQVK01000003">
    <property type="protein sequence ID" value="SHE47926.1"/>
    <property type="molecule type" value="Genomic_DNA"/>
</dbReference>
<evidence type="ECO:0000256" key="7">
    <source>
        <dbReference type="HAMAP-Rule" id="MF_00044"/>
    </source>
</evidence>
<dbReference type="GO" id="GO:0006422">
    <property type="term" value="P:aspartyl-tRNA aminoacylation"/>
    <property type="evidence" value="ECO:0007669"/>
    <property type="project" value="UniProtKB-UniRule"/>
</dbReference>
<evidence type="ECO:0000256" key="3">
    <source>
        <dbReference type="ARBA" id="ARBA00022741"/>
    </source>
</evidence>
<feature type="binding site" evidence="7">
    <location>
        <position position="221"/>
    </location>
    <ligand>
        <name>L-aspartate</name>
        <dbReference type="ChEBI" id="CHEBI:29991"/>
    </ligand>
</feature>
<dbReference type="InterPro" id="IPR006195">
    <property type="entry name" value="aa-tRNA-synth_II"/>
</dbReference>
<dbReference type="AlphaFoldDB" id="A0A1M4TU33"/>
<dbReference type="PANTHER" id="PTHR22594">
    <property type="entry name" value="ASPARTYL/LYSYL-TRNA SYNTHETASE"/>
    <property type="match status" value="1"/>
</dbReference>
<comment type="subunit">
    <text evidence="7">Homodimer.</text>
</comment>
<comment type="caution">
    <text evidence="7">Lacks conserved residue(s) required for the propagation of feature annotation.</text>
</comment>
<dbReference type="NCBIfam" id="TIGR00459">
    <property type="entry name" value="aspS_bact"/>
    <property type="match status" value="1"/>
</dbReference>
<comment type="subcellular location">
    <subcellularLocation>
        <location evidence="7">Cytoplasm</location>
    </subcellularLocation>
</comment>
<keyword evidence="6 7" id="KW-0030">Aminoacyl-tRNA synthetase</keyword>
<gene>
    <name evidence="7" type="primary">aspS</name>
    <name evidence="9" type="ORF">SAMN05444279_1037</name>
</gene>
<feature type="binding site" evidence="7">
    <location>
        <position position="175"/>
    </location>
    <ligand>
        <name>L-aspartate</name>
        <dbReference type="ChEBI" id="CHEBI:29991"/>
    </ligand>
</feature>
<sequence>MHAYRSHTCADLTAANVGETVRLSGWVHRVRDHGGVLFIDLRDHYGVTQVLCDGDSEAFNALEKVRSEWCIRIDGTVKARDPELVNPKLPTGEIEVYVRELEVLGAAEELPLMVFGDQEYPEETRLRYRYLDLRREAMQRNMALRSDVIASMRRRMWDQGFREYQTPIITASSPEGARDFLVPSRLHPGKFYALPQAPQQFKQLIMVSGFDKYFQIAPCFRDEDPRADRSPTDFYQLDLEMSFVTQQDVFDTIQPVLTGIFEEFGGGRKVDKVWPQISYKDAALWYGTDKPDLRNPIKMQVVSDHFRGSGFAIFAKLLEQEGTEIRAIPAPGGGSRKFCDRMNAFAQKEGLPGMGYIFWREGENGMEAAGPLAKNIGPERTEAIRLQLGLGKGDAAFFLGGKPKAFEKVAGKARDVIGEELGLTEKDRFAFAWIVDFPIYEKDEETGEIDFEHNPFSMPQGGMEALQGDPLEVKGYQYDLACNGYELVSGAIRNHKPEIMLKAFELAGYGEDEVKSRFGALFNAFHYGAPPHGGCAAGIDRIVMLLADEANIREVMMFPMNQRAEDLMMQAPSDPTSDQLMELGLRVIPQD</sequence>
<name>A0A1M4TU33_9RHOB</name>
<evidence type="ECO:0000256" key="6">
    <source>
        <dbReference type="ARBA" id="ARBA00023146"/>
    </source>
</evidence>
<dbReference type="InterPro" id="IPR047089">
    <property type="entry name" value="Asp-tRNA-ligase_1_N"/>
</dbReference>
<keyword evidence="10" id="KW-1185">Reference proteome</keyword>
<dbReference type="EC" id="6.1.1.23" evidence="7"/>
<dbReference type="InterPro" id="IPR004364">
    <property type="entry name" value="Aa-tRNA-synt_II"/>
</dbReference>
<dbReference type="OrthoDB" id="9802326at2"/>
<evidence type="ECO:0000259" key="8">
    <source>
        <dbReference type="PROSITE" id="PS50862"/>
    </source>
</evidence>
<dbReference type="SUPFAM" id="SSF50249">
    <property type="entry name" value="Nucleic acid-binding proteins"/>
    <property type="match status" value="1"/>
</dbReference>
<evidence type="ECO:0000313" key="10">
    <source>
        <dbReference type="Proteomes" id="UP000325134"/>
    </source>
</evidence>
<comment type="catalytic activity">
    <reaction evidence="7">
        <text>tRNA(Asx) + L-aspartate + ATP = L-aspartyl-tRNA(Asx) + AMP + diphosphate</text>
        <dbReference type="Rhea" id="RHEA:18349"/>
        <dbReference type="Rhea" id="RHEA-COMP:9710"/>
        <dbReference type="Rhea" id="RHEA-COMP:9711"/>
        <dbReference type="ChEBI" id="CHEBI:29991"/>
        <dbReference type="ChEBI" id="CHEBI:30616"/>
        <dbReference type="ChEBI" id="CHEBI:33019"/>
        <dbReference type="ChEBI" id="CHEBI:78442"/>
        <dbReference type="ChEBI" id="CHEBI:78516"/>
        <dbReference type="ChEBI" id="CHEBI:456215"/>
        <dbReference type="EC" id="6.1.1.23"/>
    </reaction>
</comment>
<dbReference type="Pfam" id="PF01336">
    <property type="entry name" value="tRNA_anti-codon"/>
    <property type="match status" value="1"/>
</dbReference>
<comment type="function">
    <text evidence="7">Aspartyl-tRNA synthetase with relaxed tRNA specificity since it is able to aspartylate not only its cognate tRNA(Asp) but also tRNA(Asn). Reaction proceeds in two steps: L-aspartate is first activated by ATP to form Asp-AMP and then transferred to the acceptor end of tRNA(Asp/Asn).</text>
</comment>
<dbReference type="Gene3D" id="3.30.930.10">
    <property type="entry name" value="Bira Bifunctional Protein, Domain 2"/>
    <property type="match status" value="1"/>
</dbReference>
<feature type="region of interest" description="Aspartate" evidence="7">
    <location>
        <begin position="199"/>
        <end position="202"/>
    </location>
</feature>
<feature type="binding site" evidence="7">
    <location>
        <begin position="538"/>
        <end position="541"/>
    </location>
    <ligand>
        <name>ATP</name>
        <dbReference type="ChEBI" id="CHEBI:30616"/>
    </ligand>
</feature>
<keyword evidence="2 7" id="KW-0436">Ligase</keyword>
<organism evidence="9 10">
    <name type="scientific">Ruegeria intermedia</name>
    <dbReference type="NCBI Taxonomy" id="996115"/>
    <lineage>
        <taxon>Bacteria</taxon>
        <taxon>Pseudomonadati</taxon>
        <taxon>Pseudomonadota</taxon>
        <taxon>Alphaproteobacteria</taxon>
        <taxon>Rhodobacterales</taxon>
        <taxon>Roseobacteraceae</taxon>
        <taxon>Ruegeria</taxon>
    </lineage>
</organism>
<dbReference type="NCBIfam" id="NF001750">
    <property type="entry name" value="PRK00476.1"/>
    <property type="match status" value="1"/>
</dbReference>
<dbReference type="RefSeq" id="WP_149774582.1">
    <property type="nucleotide sequence ID" value="NZ_FQVK01000003.1"/>
</dbReference>
<dbReference type="Gene3D" id="2.40.50.140">
    <property type="entry name" value="Nucleic acid-binding proteins"/>
    <property type="match status" value="1"/>
</dbReference>
<dbReference type="Gene3D" id="3.30.1360.30">
    <property type="entry name" value="GAD-like domain"/>
    <property type="match status" value="1"/>
</dbReference>
<feature type="domain" description="Aminoacyl-transfer RNA synthetases class-II family profile" evidence="8">
    <location>
        <begin position="144"/>
        <end position="559"/>
    </location>
</feature>
<dbReference type="SUPFAM" id="SSF55681">
    <property type="entry name" value="Class II aaRS and biotin synthetases"/>
    <property type="match status" value="1"/>
</dbReference>
<keyword evidence="5 7" id="KW-0648">Protein biosynthesis</keyword>
<dbReference type="InterPro" id="IPR045864">
    <property type="entry name" value="aa-tRNA-synth_II/BPL/LPL"/>
</dbReference>
<dbReference type="InterPro" id="IPR004115">
    <property type="entry name" value="GAD-like_sf"/>
</dbReference>
<keyword evidence="4 7" id="KW-0067">ATP-binding</keyword>
<dbReference type="InterPro" id="IPR029351">
    <property type="entry name" value="GAD_dom"/>
</dbReference>
<feature type="site" description="Important for tRNA non-discrimination" evidence="7">
    <location>
        <position position="33"/>
    </location>
</feature>
<feature type="binding site" evidence="7">
    <location>
        <begin position="221"/>
        <end position="223"/>
    </location>
    <ligand>
        <name>ATP</name>
        <dbReference type="ChEBI" id="CHEBI:30616"/>
    </ligand>
</feature>
<dbReference type="Pfam" id="PF02938">
    <property type="entry name" value="GAD"/>
    <property type="match status" value="1"/>
</dbReference>
<evidence type="ECO:0000256" key="4">
    <source>
        <dbReference type="ARBA" id="ARBA00022840"/>
    </source>
</evidence>
<dbReference type="PRINTS" id="PR01042">
    <property type="entry name" value="TRNASYNTHASP"/>
</dbReference>
<accession>A0A1M4TU33</accession>
<evidence type="ECO:0000256" key="1">
    <source>
        <dbReference type="ARBA" id="ARBA00006303"/>
    </source>
</evidence>
<dbReference type="InterPro" id="IPR012340">
    <property type="entry name" value="NA-bd_OB-fold"/>
</dbReference>
<dbReference type="GO" id="GO:0005524">
    <property type="term" value="F:ATP binding"/>
    <property type="evidence" value="ECO:0007669"/>
    <property type="project" value="UniProtKB-UniRule"/>
</dbReference>
<dbReference type="Proteomes" id="UP000325134">
    <property type="component" value="Unassembled WGS sequence"/>
</dbReference>
<dbReference type="GO" id="GO:0050560">
    <property type="term" value="F:aspartate-tRNA(Asn) ligase activity"/>
    <property type="evidence" value="ECO:0007669"/>
    <property type="project" value="UniProtKB-EC"/>
</dbReference>